<accession>A0A0M9GBU9</accession>
<dbReference type="AlphaFoldDB" id="A0A0M9GBU9"/>
<dbReference type="Proteomes" id="UP000037931">
    <property type="component" value="Unassembled WGS sequence"/>
</dbReference>
<comment type="caution">
    <text evidence="1">The sequence shown here is derived from an EMBL/GenBank/DDBJ whole genome shotgun (WGS) entry which is preliminary data.</text>
</comment>
<dbReference type="Pfam" id="PF08748">
    <property type="entry name" value="Phage_TAC_4"/>
    <property type="match status" value="1"/>
</dbReference>
<dbReference type="OrthoDB" id="8612233at2"/>
<sequence length="126" mass="14199">MAKFKLIQKPTFKAPVMIGRAGYDAEKVVFEFKYLDRTALADLYTNWNERHEDLSKQIGEMDLKAFTAAQIDLQADQLLAVVVGWDIEEKFTPENVRILVNSISSAPKAVLDAYAEAFNEARQGNS</sequence>
<name>A0A0M9GBU9_9PSED</name>
<keyword evidence="2" id="KW-1185">Reference proteome</keyword>
<dbReference type="RefSeq" id="WP_054064871.1">
    <property type="nucleotide sequence ID" value="NZ_JSYZ01000054.1"/>
</dbReference>
<dbReference type="PATRIC" id="fig|50340.43.peg.5095"/>
<gene>
    <name evidence="1" type="ORF">PF66_06414</name>
</gene>
<protein>
    <recommendedName>
        <fullName evidence="3">Phage tail assembly chaperone</fullName>
    </recommendedName>
</protein>
<evidence type="ECO:0008006" key="3">
    <source>
        <dbReference type="Google" id="ProtNLM"/>
    </source>
</evidence>
<evidence type="ECO:0000313" key="2">
    <source>
        <dbReference type="Proteomes" id="UP000037931"/>
    </source>
</evidence>
<evidence type="ECO:0000313" key="1">
    <source>
        <dbReference type="EMBL" id="KPA87069.1"/>
    </source>
</evidence>
<dbReference type="STRING" id="50340.PF66_06414"/>
<dbReference type="EMBL" id="JSYZ01000054">
    <property type="protein sequence ID" value="KPA87069.1"/>
    <property type="molecule type" value="Genomic_DNA"/>
</dbReference>
<dbReference type="InterPro" id="IPR014859">
    <property type="entry name" value="Phage_TAC_4"/>
</dbReference>
<organism evidence="1 2">
    <name type="scientific">Pseudomonas asplenii</name>
    <dbReference type="NCBI Taxonomy" id="53407"/>
    <lineage>
        <taxon>Bacteria</taxon>
        <taxon>Pseudomonadati</taxon>
        <taxon>Pseudomonadota</taxon>
        <taxon>Gammaproteobacteria</taxon>
        <taxon>Pseudomonadales</taxon>
        <taxon>Pseudomonadaceae</taxon>
        <taxon>Pseudomonas</taxon>
    </lineage>
</organism>
<proteinExistence type="predicted"/>
<reference evidence="1 2" key="1">
    <citation type="journal article" date="2015" name="PLoS ONE">
        <title>Rice-Infecting Pseudomonas Genomes Are Highly Accessorized and Harbor Multiple Putative Virulence Mechanisms to Cause Sheath Brown Rot.</title>
        <authorList>
            <person name="Quibod I.L."/>
            <person name="Grande G."/>
            <person name="Oreiro E.G."/>
            <person name="Borja F.N."/>
            <person name="Dossa G.S."/>
            <person name="Mauleon R."/>
            <person name="Cruz C.V."/>
            <person name="Oliva R."/>
        </authorList>
    </citation>
    <scope>NUCLEOTIDE SEQUENCE [LARGE SCALE GENOMIC DNA]</scope>
    <source>
        <strain evidence="1 2">IRRI 6609</strain>
    </source>
</reference>